<evidence type="ECO:0000313" key="2">
    <source>
        <dbReference type="Proteomes" id="UP001058974"/>
    </source>
</evidence>
<accession>A0A9D4XI28</accession>
<comment type="caution">
    <text evidence="1">The sequence shown here is derived from an EMBL/GenBank/DDBJ whole genome shotgun (WGS) entry which is preliminary data.</text>
</comment>
<dbReference type="Proteomes" id="UP001058974">
    <property type="component" value="Chromosome 4"/>
</dbReference>
<reference evidence="1 2" key="1">
    <citation type="journal article" date="2022" name="Nat. Genet.">
        <title>Improved pea reference genome and pan-genome highlight genomic features and evolutionary characteristics.</title>
        <authorList>
            <person name="Yang T."/>
            <person name="Liu R."/>
            <person name="Luo Y."/>
            <person name="Hu S."/>
            <person name="Wang D."/>
            <person name="Wang C."/>
            <person name="Pandey M.K."/>
            <person name="Ge S."/>
            <person name="Xu Q."/>
            <person name="Li N."/>
            <person name="Li G."/>
            <person name="Huang Y."/>
            <person name="Saxena R.K."/>
            <person name="Ji Y."/>
            <person name="Li M."/>
            <person name="Yan X."/>
            <person name="He Y."/>
            <person name="Liu Y."/>
            <person name="Wang X."/>
            <person name="Xiang C."/>
            <person name="Varshney R.K."/>
            <person name="Ding H."/>
            <person name="Gao S."/>
            <person name="Zong X."/>
        </authorList>
    </citation>
    <scope>NUCLEOTIDE SEQUENCE [LARGE SCALE GENOMIC DNA]</scope>
    <source>
        <strain evidence="1 2">cv. Zhongwan 6</strain>
    </source>
</reference>
<gene>
    <name evidence="1" type="ORF">KIW84_044575</name>
</gene>
<sequence>MAQSQEQAQKIQQPTQLEKQQAQQQEQIREGIRELTLSTPVIQLEVLCELLVDFENLKVNGFDLTKGVRTQGWKGYFGRFKGPVYRHKISISEKAIAKLLNPDGSGKRCFDMLAKKAQRRFSDKLSEFLDPLVELFSPRTPIRALPSPEIVVSKSITSEIEVDDMVIPPPISDIAIVYGIKPIMDVEDSSSEHIPLVLQSLQELENENRVVRSRLDKQYEMFKEQARE</sequence>
<dbReference type="AlphaFoldDB" id="A0A9D4XI28"/>
<name>A0A9D4XI28_PEA</name>
<dbReference type="EMBL" id="JAMSHJ010000004">
    <property type="protein sequence ID" value="KAI5420797.1"/>
    <property type="molecule type" value="Genomic_DNA"/>
</dbReference>
<keyword evidence="2" id="KW-1185">Reference proteome</keyword>
<proteinExistence type="predicted"/>
<dbReference type="Gramene" id="Psat04G0457500-T1">
    <property type="protein sequence ID" value="KAI5420797.1"/>
    <property type="gene ID" value="KIW84_044575"/>
</dbReference>
<evidence type="ECO:0000313" key="1">
    <source>
        <dbReference type="EMBL" id="KAI5420797.1"/>
    </source>
</evidence>
<organism evidence="1 2">
    <name type="scientific">Pisum sativum</name>
    <name type="common">Garden pea</name>
    <name type="synonym">Lathyrus oleraceus</name>
    <dbReference type="NCBI Taxonomy" id="3888"/>
    <lineage>
        <taxon>Eukaryota</taxon>
        <taxon>Viridiplantae</taxon>
        <taxon>Streptophyta</taxon>
        <taxon>Embryophyta</taxon>
        <taxon>Tracheophyta</taxon>
        <taxon>Spermatophyta</taxon>
        <taxon>Magnoliopsida</taxon>
        <taxon>eudicotyledons</taxon>
        <taxon>Gunneridae</taxon>
        <taxon>Pentapetalae</taxon>
        <taxon>rosids</taxon>
        <taxon>fabids</taxon>
        <taxon>Fabales</taxon>
        <taxon>Fabaceae</taxon>
        <taxon>Papilionoideae</taxon>
        <taxon>50 kb inversion clade</taxon>
        <taxon>NPAAA clade</taxon>
        <taxon>Hologalegina</taxon>
        <taxon>IRL clade</taxon>
        <taxon>Fabeae</taxon>
        <taxon>Lathyrus</taxon>
    </lineage>
</organism>
<protein>
    <submittedName>
        <fullName evidence="1">Uncharacterized protein</fullName>
    </submittedName>
</protein>